<organism evidence="3 4">
    <name type="scientific">Cucurbitaria berberidis CBS 394.84</name>
    <dbReference type="NCBI Taxonomy" id="1168544"/>
    <lineage>
        <taxon>Eukaryota</taxon>
        <taxon>Fungi</taxon>
        <taxon>Dikarya</taxon>
        <taxon>Ascomycota</taxon>
        <taxon>Pezizomycotina</taxon>
        <taxon>Dothideomycetes</taxon>
        <taxon>Pleosporomycetidae</taxon>
        <taxon>Pleosporales</taxon>
        <taxon>Pleosporineae</taxon>
        <taxon>Cucurbitariaceae</taxon>
        <taxon>Cucurbitaria</taxon>
    </lineage>
</organism>
<feature type="transmembrane region" description="Helical" evidence="2">
    <location>
        <begin position="20"/>
        <end position="39"/>
    </location>
</feature>
<accession>A0A9P4GQ54</accession>
<feature type="region of interest" description="Disordered" evidence="1">
    <location>
        <begin position="48"/>
        <end position="73"/>
    </location>
</feature>
<dbReference type="RefSeq" id="XP_040791845.1">
    <property type="nucleotide sequence ID" value="XM_040938772.1"/>
</dbReference>
<reference evidence="3" key="1">
    <citation type="submission" date="2020-01" db="EMBL/GenBank/DDBJ databases">
        <authorList>
            <consortium name="DOE Joint Genome Institute"/>
            <person name="Haridas S."/>
            <person name="Albert R."/>
            <person name="Binder M."/>
            <person name="Bloem J."/>
            <person name="Labutti K."/>
            <person name="Salamov A."/>
            <person name="Andreopoulos B."/>
            <person name="Baker S.E."/>
            <person name="Barry K."/>
            <person name="Bills G."/>
            <person name="Bluhm B.H."/>
            <person name="Cannon C."/>
            <person name="Castanera R."/>
            <person name="Culley D.E."/>
            <person name="Daum C."/>
            <person name="Ezra D."/>
            <person name="Gonzalez J.B."/>
            <person name="Henrissat B."/>
            <person name="Kuo A."/>
            <person name="Liang C."/>
            <person name="Lipzen A."/>
            <person name="Lutzoni F."/>
            <person name="Magnuson J."/>
            <person name="Mondo S."/>
            <person name="Nolan M."/>
            <person name="Ohm R."/>
            <person name="Pangilinan J."/>
            <person name="Park H.-J."/>
            <person name="Ramirez L."/>
            <person name="Alfaro M."/>
            <person name="Sun H."/>
            <person name="Tritt A."/>
            <person name="Yoshinaga Y."/>
            <person name="Zwiers L.-H."/>
            <person name="Turgeon B.G."/>
            <person name="Goodwin S.B."/>
            <person name="Spatafora J.W."/>
            <person name="Crous P.W."/>
            <person name="Grigoriev I.V."/>
        </authorList>
    </citation>
    <scope>NUCLEOTIDE SEQUENCE</scope>
    <source>
        <strain evidence="3">CBS 394.84</strain>
    </source>
</reference>
<feature type="compositionally biased region" description="Polar residues" evidence="1">
    <location>
        <begin position="57"/>
        <end position="68"/>
    </location>
</feature>
<name>A0A9P4GQ54_9PLEO</name>
<keyword evidence="2" id="KW-0472">Membrane</keyword>
<keyword evidence="4" id="KW-1185">Reference proteome</keyword>
<evidence type="ECO:0000256" key="2">
    <source>
        <dbReference type="SAM" id="Phobius"/>
    </source>
</evidence>
<keyword evidence="2" id="KW-0812">Transmembrane</keyword>
<evidence type="ECO:0000313" key="4">
    <source>
        <dbReference type="Proteomes" id="UP000800039"/>
    </source>
</evidence>
<evidence type="ECO:0000256" key="1">
    <source>
        <dbReference type="SAM" id="MobiDB-lite"/>
    </source>
</evidence>
<dbReference type="Proteomes" id="UP000800039">
    <property type="component" value="Unassembled WGS sequence"/>
</dbReference>
<gene>
    <name evidence="3" type="ORF">K460DRAFT_88200</name>
</gene>
<dbReference type="AlphaFoldDB" id="A0A9P4GQ54"/>
<keyword evidence="2" id="KW-1133">Transmembrane helix</keyword>
<comment type="caution">
    <text evidence="3">The sequence shown here is derived from an EMBL/GenBank/DDBJ whole genome shotgun (WGS) entry which is preliminary data.</text>
</comment>
<sequence>MIGSISLAIEWISYRATRDWLFASGVCCCGSGLLLIAVVRDCPRFDSAASPAAAGTNGEQRPSVQVQCPQHRDQPLPTYLPTCLPTLPLLYYTWPRTPSVAPSCDVRPTKQISTLGPVIAPRYSLSGG</sequence>
<protein>
    <submittedName>
        <fullName evidence="3">Uncharacterized protein</fullName>
    </submittedName>
</protein>
<dbReference type="GeneID" id="63856029"/>
<evidence type="ECO:0000313" key="3">
    <source>
        <dbReference type="EMBL" id="KAF1849282.1"/>
    </source>
</evidence>
<proteinExistence type="predicted"/>
<dbReference type="EMBL" id="ML976615">
    <property type="protein sequence ID" value="KAF1849282.1"/>
    <property type="molecule type" value="Genomic_DNA"/>
</dbReference>